<reference evidence="2 3" key="1">
    <citation type="submission" date="2022-12" db="EMBL/GenBank/DDBJ databases">
        <authorList>
            <person name="Muema E."/>
        </authorList>
    </citation>
    <scope>NUCLEOTIDE SEQUENCE [LARGE SCALE GENOMIC DNA]</scope>
    <source>
        <strain evidence="3">1326</strain>
    </source>
</reference>
<accession>A0ABU8KW24</accession>
<evidence type="ECO:0000256" key="1">
    <source>
        <dbReference type="SAM" id="MobiDB-lite"/>
    </source>
</evidence>
<evidence type="ECO:0000313" key="2">
    <source>
        <dbReference type="EMBL" id="MEI9409300.1"/>
    </source>
</evidence>
<evidence type="ECO:0000313" key="3">
    <source>
        <dbReference type="Proteomes" id="UP001387293"/>
    </source>
</evidence>
<sequence length="88" mass="9509">MAPTPIAIGTMMSPAMPTAVGDLLQFDLVIPFEDSRIRLVQLIENSIALGNTGKRAAGSGHACKRNRPRNAKHSSKKQPTFHKNLPSC</sequence>
<feature type="compositionally biased region" description="Basic residues" evidence="1">
    <location>
        <begin position="62"/>
        <end position="80"/>
    </location>
</feature>
<dbReference type="EMBL" id="JAPYKS010000006">
    <property type="protein sequence ID" value="MEI9409300.1"/>
    <property type="molecule type" value="Genomic_DNA"/>
</dbReference>
<dbReference type="RefSeq" id="WP_337106261.1">
    <property type="nucleotide sequence ID" value="NZ_JAPYKS010000006.1"/>
</dbReference>
<comment type="caution">
    <text evidence="2">The sequence shown here is derived from an EMBL/GenBank/DDBJ whole genome shotgun (WGS) entry which is preliminary data.</text>
</comment>
<feature type="region of interest" description="Disordered" evidence="1">
    <location>
        <begin position="53"/>
        <end position="88"/>
    </location>
</feature>
<gene>
    <name evidence="2" type="ORF">O7A60_11025</name>
</gene>
<dbReference type="Proteomes" id="UP001387293">
    <property type="component" value="Unassembled WGS sequence"/>
</dbReference>
<name>A0ABU8KW24_9HYPH</name>
<organism evidence="2 3">
    <name type="scientific">Mesorhizobium salmacidum</name>
    <dbReference type="NCBI Taxonomy" id="3015171"/>
    <lineage>
        <taxon>Bacteria</taxon>
        <taxon>Pseudomonadati</taxon>
        <taxon>Pseudomonadota</taxon>
        <taxon>Alphaproteobacteria</taxon>
        <taxon>Hyphomicrobiales</taxon>
        <taxon>Phyllobacteriaceae</taxon>
        <taxon>Mesorhizobium</taxon>
    </lineage>
</organism>
<proteinExistence type="predicted"/>
<keyword evidence="3" id="KW-1185">Reference proteome</keyword>
<protein>
    <submittedName>
        <fullName evidence="2">Uncharacterized protein</fullName>
    </submittedName>
</protein>